<evidence type="ECO:0000256" key="6">
    <source>
        <dbReference type="ARBA" id="ARBA00022932"/>
    </source>
</evidence>
<evidence type="ECO:0000256" key="2">
    <source>
        <dbReference type="ARBA" id="ARBA00012417"/>
    </source>
</evidence>
<feature type="domain" description="DNA-directed DNA polymerase family B mitochondria/virus" evidence="9">
    <location>
        <begin position="236"/>
        <end position="408"/>
    </location>
</feature>
<comment type="caution">
    <text evidence="10">The sequence shown here is derived from an EMBL/GenBank/DDBJ whole genome shotgun (WGS) entry which is preliminary data.</text>
</comment>
<dbReference type="Gene3D" id="3.40.960.10">
    <property type="entry name" value="VSR Endonuclease"/>
    <property type="match status" value="1"/>
</dbReference>
<keyword evidence="7" id="KW-0238">DNA-binding</keyword>
<feature type="domain" description="DNA-directed DNA polymerase family B mitochondria/virus" evidence="9">
    <location>
        <begin position="434"/>
        <end position="536"/>
    </location>
</feature>
<evidence type="ECO:0000259" key="9">
    <source>
        <dbReference type="Pfam" id="PF03175"/>
    </source>
</evidence>
<reference evidence="10 11" key="1">
    <citation type="submission" date="2022-05" db="EMBL/GenBank/DDBJ databases">
        <authorList>
            <consortium name="Genoscope - CEA"/>
            <person name="William W."/>
        </authorList>
    </citation>
    <scope>NUCLEOTIDE SEQUENCE [LARGE SCALE GENOMIC DNA]</scope>
</reference>
<dbReference type="Gene3D" id="1.10.287.690">
    <property type="entry name" value="Helix hairpin bin"/>
    <property type="match status" value="1"/>
</dbReference>
<gene>
    <name evidence="10" type="ORF">PEVE_00031134</name>
</gene>
<keyword evidence="4" id="KW-0548">Nucleotidyltransferase</keyword>
<sequence length="701" mass="80607">MSEKRHKEFYAWHKEKVESNAVFDFKKELSAYLHSDVEVLAQSLEAFGKEMVELTGINPVTECVTIASTANKVWRKNFLIRDLIALEPRNGWRQNQQNQSVEALQWLEFENSKIGGGIQHVRNSLDGEARVLTPAQSYNVDGYHADSNTVYEYNGCIFHGCKRCFPLNRQKKRHCHPDRTIEEVYEATCLKTAILRDAGYTVIEKWGCEFAQDQKTDPELQSFLKTFEMVPPLEPRDAFFGGRTGATTLYAKAAGDEEISYQDFTSLYPWVNKYGTYPVRFPEIILNPANQNIHDYFGIAQVDILAPERLFHPVLPVREGGKLTFPLCRTCVKEEMAKPLLERSNMCGHTREQRILHGTWCTPELQKAVEKGYEIQKIHEVWHFTPENRCTGLFAEYVNTWLKLKQESAGWPSDCVTPEQKAEYVRDYEEHEGIKLEHVAENPGRKSIAKMLLNSLWGKFGERQNKPVTHCITQPADLFRILDDSSLFISAIRICSEDVMEIVTTTAEEEYERSFKTNVFVAAFTTSLARLKLYEALDFLGDRCLYYDTDSVIYKTKPGQEKLPLGRYLGQFTDELGGDSIVEFCSGGAKNYGYLTKKGKVECKVRGFTLNYEALQTLNYYTMRDNILKELDEPLQQRREMAITITDFFARDQTTKKIKLTERVKKYGLVFDKRVIDPATRVSTPYGYNWFGGDAELLLSL</sequence>
<dbReference type="InterPro" id="IPR004868">
    <property type="entry name" value="DNA-dir_DNA_pol_B_mt/vir"/>
</dbReference>
<dbReference type="PANTHER" id="PTHR33568:SF3">
    <property type="entry name" value="DNA-DIRECTED DNA POLYMERASE"/>
    <property type="match status" value="1"/>
</dbReference>
<dbReference type="InterPro" id="IPR023211">
    <property type="entry name" value="DNA_pol_palm_dom_sf"/>
</dbReference>
<comment type="catalytic activity">
    <reaction evidence="8">
        <text>DNA(n) + a 2'-deoxyribonucleoside 5'-triphosphate = DNA(n+1) + diphosphate</text>
        <dbReference type="Rhea" id="RHEA:22508"/>
        <dbReference type="Rhea" id="RHEA-COMP:17339"/>
        <dbReference type="Rhea" id="RHEA-COMP:17340"/>
        <dbReference type="ChEBI" id="CHEBI:33019"/>
        <dbReference type="ChEBI" id="CHEBI:61560"/>
        <dbReference type="ChEBI" id="CHEBI:173112"/>
        <dbReference type="EC" id="2.7.7.7"/>
    </reaction>
</comment>
<organism evidence="10 11">
    <name type="scientific">Porites evermanni</name>
    <dbReference type="NCBI Taxonomy" id="104178"/>
    <lineage>
        <taxon>Eukaryota</taxon>
        <taxon>Metazoa</taxon>
        <taxon>Cnidaria</taxon>
        <taxon>Anthozoa</taxon>
        <taxon>Hexacorallia</taxon>
        <taxon>Scleractinia</taxon>
        <taxon>Fungiina</taxon>
        <taxon>Poritidae</taxon>
        <taxon>Porites</taxon>
    </lineage>
</organism>
<comment type="similarity">
    <text evidence="1">Belongs to the DNA polymerase type-B family.</text>
</comment>
<name>A0ABN8MCA4_9CNID</name>
<keyword evidence="3" id="KW-0808">Transferase</keyword>
<evidence type="ECO:0000313" key="10">
    <source>
        <dbReference type="EMBL" id="CAH3027260.1"/>
    </source>
</evidence>
<dbReference type="PANTHER" id="PTHR33568">
    <property type="entry name" value="DNA POLYMERASE"/>
    <property type="match status" value="1"/>
</dbReference>
<keyword evidence="5" id="KW-0235">DNA replication</keyword>
<evidence type="ECO:0000256" key="1">
    <source>
        <dbReference type="ARBA" id="ARBA00005755"/>
    </source>
</evidence>
<evidence type="ECO:0000256" key="3">
    <source>
        <dbReference type="ARBA" id="ARBA00022679"/>
    </source>
</evidence>
<dbReference type="SUPFAM" id="SSF56672">
    <property type="entry name" value="DNA/RNA polymerases"/>
    <property type="match status" value="1"/>
</dbReference>
<dbReference type="EMBL" id="CALNXI010000443">
    <property type="protein sequence ID" value="CAH3027260.1"/>
    <property type="molecule type" value="Genomic_DNA"/>
</dbReference>
<keyword evidence="11" id="KW-1185">Reference proteome</keyword>
<evidence type="ECO:0000256" key="4">
    <source>
        <dbReference type="ARBA" id="ARBA00022695"/>
    </source>
</evidence>
<dbReference type="Pfam" id="PF03175">
    <property type="entry name" value="DNA_pol_B_2"/>
    <property type="match status" value="3"/>
</dbReference>
<feature type="domain" description="DNA-directed DNA polymerase family B mitochondria/virus" evidence="9">
    <location>
        <begin position="13"/>
        <end position="79"/>
    </location>
</feature>
<dbReference type="InterPro" id="IPR043502">
    <property type="entry name" value="DNA/RNA_pol_sf"/>
</dbReference>
<evidence type="ECO:0000256" key="5">
    <source>
        <dbReference type="ARBA" id="ARBA00022705"/>
    </source>
</evidence>
<dbReference type="Gene3D" id="3.90.1600.10">
    <property type="entry name" value="Palm domain of DNA polymerase"/>
    <property type="match status" value="1"/>
</dbReference>
<accession>A0ABN8MCA4</accession>
<proteinExistence type="inferred from homology"/>
<evidence type="ECO:0000313" key="11">
    <source>
        <dbReference type="Proteomes" id="UP001159427"/>
    </source>
</evidence>
<evidence type="ECO:0000256" key="8">
    <source>
        <dbReference type="ARBA" id="ARBA00049244"/>
    </source>
</evidence>
<protein>
    <recommendedName>
        <fullName evidence="2">DNA-directed DNA polymerase</fullName>
        <ecNumber evidence="2">2.7.7.7</ecNumber>
    </recommendedName>
</protein>
<dbReference type="EC" id="2.7.7.7" evidence="2"/>
<keyword evidence="6" id="KW-0239">DNA-directed DNA polymerase</keyword>
<evidence type="ECO:0000256" key="7">
    <source>
        <dbReference type="ARBA" id="ARBA00023125"/>
    </source>
</evidence>
<dbReference type="Proteomes" id="UP001159427">
    <property type="component" value="Unassembled WGS sequence"/>
</dbReference>